<dbReference type="Pfam" id="PF01835">
    <property type="entry name" value="MG2"/>
    <property type="match status" value="1"/>
</dbReference>
<evidence type="ECO:0000259" key="3">
    <source>
        <dbReference type="SMART" id="SM01360"/>
    </source>
</evidence>
<dbReference type="Gene3D" id="2.60.40.2950">
    <property type="match status" value="1"/>
</dbReference>
<dbReference type="OrthoDB" id="6359008at2759"/>
<feature type="non-terminal residue" evidence="4">
    <location>
        <position position="1301"/>
    </location>
</feature>
<dbReference type="Pfam" id="PF00207">
    <property type="entry name" value="A2M"/>
    <property type="match status" value="1"/>
</dbReference>
<dbReference type="PANTHER" id="PTHR11412:SF146">
    <property type="entry name" value="CD109 ANTIGEN"/>
    <property type="match status" value="1"/>
</dbReference>
<sequence length="1301" mass="149305">MSDKQLYKFNMNTNMFLNVAIVILCLTATLEALDREHCLIENIEGCELGRPPIYMIMAPRRIRAEQVFQVFATLLRMEFGQESINIRVSVVREDKEYASSIVRFDRPSSRIVQLQMPSNAEHGQYKLRIEGKLDERISGNIFSNETDIEFSTKRASLFIQMSKPIYRQEQTVHFRVIPIQPDMMPKYGNLIIYIEDPTGIAVRRWQGLQSNAGGIISQQFRLSDQPNYGTWNIRVDAFGQTYRRPFIVEEFWEPRFDVNVTAPAYIVDNDTFVVKGHILANQTSGRPCRGNASVTAFFLPREDIWNATRGWEKPYKDALKNKNSQTAGVPLEVPEYKDMKDISVKDYHLYFAYEYRFIEYYDGHFEFEWTRDELLRIASRGGEQKTLVDSEVTFFANVTDWYSGINRTGWASTIIYSNKIKLRWIGGNVRTFKPGSILKVQVAVSQYDGRPVHDGGSVTLVPAISNADGQVGMYSNSAQTSPVIGGIAQFDVFLQTSAQRFSLTATYQDPTEVMSRNVHLNPNFVTSSQPASIQMLGSKYYSPTNSFISVTTSTYHPQVNEFMIFHVTVSHFVPRIFFQIVSQSNIIDGYELEMTTRQKTFSIGLSRAMVPMARIVVYYIREPEEIVSDVMTFFVNGTHQNEVRLGINRGKDFTRNTVEFNAEADPGSYLAFSGMLVDLYNRGLNDGITEYKLIDELMSYDEPANHSYKQLWRVGDSEYEYNFFHGYDYGTDANTTFHSAGLIVLTDADLIRIPNANVCRSDADQFPCFSGIESECYHASQRCNGLFDGCPSDGADEWGCVYEEVQMMHKSPLDRISRVMRHYDNSSWAWQEIFVKPDGRVDFRVDVPKYPLTWVINGVSISRDLGLGIMKHPVKYDVTRYMYIQVEHPTTIAWGEQVGVRITVFNYWYEDDYIEVLITMHPGDHMQAVTVGEMGYVTSYSPNTHKGEHQTLVFLEPGESKDIYIPIVVDKELHENLVNFRVTATCFLERDEYVGTMNLKPNGVMNYYHTPYLIDLIRFPSIDIPQFKVNVPEYYRKQLVRENLYVPWSSVAMNTIYGDVVGPGFFEDYLNAENTLYRPYGSGEMVTFNFAYNLLILKFMRSSNQLDFDETKTVLKELNVVLQRIFSYMNAEDGSFKMFRDDAKSNVWLTAFIGKTLAQAGVVGDWEQDLYIPQILVAQIVEYICTQQNLTTGAFDPHPDDLAYDRKLSSLRDMKDDLMVTHRVPLTAYVLIALSEMTDFIKGTSSCIERAKTNAAAFLQKQMYSLSQEDIFFMAITAYALTLTSVQNDLVDKLWLLRRND</sequence>
<evidence type="ECO:0000259" key="2">
    <source>
        <dbReference type="SMART" id="SM01359"/>
    </source>
</evidence>
<evidence type="ECO:0008006" key="6">
    <source>
        <dbReference type="Google" id="ProtNLM"/>
    </source>
</evidence>
<dbReference type="Gene3D" id="2.60.40.1930">
    <property type="match status" value="2"/>
</dbReference>
<keyword evidence="1" id="KW-0732">Signal</keyword>
<dbReference type="SUPFAM" id="SSF48239">
    <property type="entry name" value="Terpenoid cyclases/Protein prenyltransferases"/>
    <property type="match status" value="1"/>
</dbReference>
<dbReference type="InterPro" id="IPR001599">
    <property type="entry name" value="Macroglobln_a2"/>
</dbReference>
<dbReference type="SMART" id="SM01360">
    <property type="entry name" value="A2M"/>
    <property type="match status" value="1"/>
</dbReference>
<name>A0A8S3ZV05_9EUPU</name>
<evidence type="ECO:0000313" key="5">
    <source>
        <dbReference type="Proteomes" id="UP000678393"/>
    </source>
</evidence>
<reference evidence="4" key="1">
    <citation type="submission" date="2021-04" db="EMBL/GenBank/DDBJ databases">
        <authorList>
            <consortium name="Molecular Ecology Group"/>
        </authorList>
    </citation>
    <scope>NUCLEOTIDE SEQUENCE</scope>
</reference>
<dbReference type="CDD" id="cd02891">
    <property type="entry name" value="A2M_like"/>
    <property type="match status" value="1"/>
</dbReference>
<dbReference type="InterPro" id="IPR011625">
    <property type="entry name" value="A2M_N_BRD"/>
</dbReference>
<evidence type="ECO:0000256" key="1">
    <source>
        <dbReference type="SAM" id="SignalP"/>
    </source>
</evidence>
<dbReference type="InterPro" id="IPR013783">
    <property type="entry name" value="Ig-like_fold"/>
</dbReference>
<comment type="caution">
    <text evidence="4">The sequence shown here is derived from an EMBL/GenBank/DDBJ whole genome shotgun (WGS) entry which is preliminary data.</text>
</comment>
<dbReference type="InterPro" id="IPR011626">
    <property type="entry name" value="Alpha-macroglobulin_TED"/>
</dbReference>
<dbReference type="Pfam" id="PF07678">
    <property type="entry name" value="TED_complement"/>
    <property type="match status" value="1"/>
</dbReference>
<protein>
    <recommendedName>
        <fullName evidence="6">CD109 antigen</fullName>
    </recommendedName>
</protein>
<dbReference type="InterPro" id="IPR008930">
    <property type="entry name" value="Terpenoid_cyclase/PrenylTrfase"/>
</dbReference>
<dbReference type="Gene3D" id="2.60.40.10">
    <property type="entry name" value="Immunoglobulins"/>
    <property type="match status" value="2"/>
</dbReference>
<organism evidence="4 5">
    <name type="scientific">Candidula unifasciata</name>
    <dbReference type="NCBI Taxonomy" id="100452"/>
    <lineage>
        <taxon>Eukaryota</taxon>
        <taxon>Metazoa</taxon>
        <taxon>Spiralia</taxon>
        <taxon>Lophotrochozoa</taxon>
        <taxon>Mollusca</taxon>
        <taxon>Gastropoda</taxon>
        <taxon>Heterobranchia</taxon>
        <taxon>Euthyneura</taxon>
        <taxon>Panpulmonata</taxon>
        <taxon>Eupulmonata</taxon>
        <taxon>Stylommatophora</taxon>
        <taxon>Helicina</taxon>
        <taxon>Helicoidea</taxon>
        <taxon>Geomitridae</taxon>
        <taxon>Candidula</taxon>
    </lineage>
</organism>
<proteinExistence type="predicted"/>
<dbReference type="Pfam" id="PF07703">
    <property type="entry name" value="A2M_BRD"/>
    <property type="match status" value="1"/>
</dbReference>
<keyword evidence="5" id="KW-1185">Reference proteome</keyword>
<accession>A0A8S3ZV05</accession>
<dbReference type="PANTHER" id="PTHR11412">
    <property type="entry name" value="MACROGLOBULIN / COMPLEMENT"/>
    <property type="match status" value="1"/>
</dbReference>
<feature type="domain" description="Alpha-2-macroglobulin bait region" evidence="2">
    <location>
        <begin position="548"/>
        <end position="682"/>
    </location>
</feature>
<dbReference type="InterPro" id="IPR050473">
    <property type="entry name" value="A2M/Complement_sys"/>
</dbReference>
<dbReference type="EMBL" id="CAJHNH020006201">
    <property type="protein sequence ID" value="CAG5133427.1"/>
    <property type="molecule type" value="Genomic_DNA"/>
</dbReference>
<evidence type="ECO:0000313" key="4">
    <source>
        <dbReference type="EMBL" id="CAG5133427.1"/>
    </source>
</evidence>
<dbReference type="Gene3D" id="2.20.130.20">
    <property type="match status" value="1"/>
</dbReference>
<feature type="domain" description="Alpha-2-macroglobulin" evidence="3">
    <location>
        <begin position="827"/>
        <end position="918"/>
    </location>
</feature>
<feature type="chain" id="PRO_5035751626" description="CD109 antigen" evidence="1">
    <location>
        <begin position="33"/>
        <end position="1301"/>
    </location>
</feature>
<dbReference type="Proteomes" id="UP000678393">
    <property type="component" value="Unassembled WGS sequence"/>
</dbReference>
<dbReference type="GO" id="GO:0004866">
    <property type="term" value="F:endopeptidase inhibitor activity"/>
    <property type="evidence" value="ECO:0007669"/>
    <property type="project" value="InterPro"/>
</dbReference>
<gene>
    <name evidence="4" type="ORF">CUNI_LOCUS18985</name>
</gene>
<dbReference type="InterPro" id="IPR002890">
    <property type="entry name" value="MG2"/>
</dbReference>
<dbReference type="SMART" id="SM01359">
    <property type="entry name" value="A2M_N_2"/>
    <property type="match status" value="1"/>
</dbReference>
<dbReference type="GO" id="GO:0005615">
    <property type="term" value="C:extracellular space"/>
    <property type="evidence" value="ECO:0007669"/>
    <property type="project" value="InterPro"/>
</dbReference>
<dbReference type="Gene3D" id="1.50.10.20">
    <property type="match status" value="1"/>
</dbReference>
<feature type="signal peptide" evidence="1">
    <location>
        <begin position="1"/>
        <end position="32"/>
    </location>
</feature>